<proteinExistence type="predicted"/>
<organism evidence="4 5">
    <name type="scientific">Pichia inconspicua</name>
    <dbReference type="NCBI Taxonomy" id="52247"/>
    <lineage>
        <taxon>Eukaryota</taxon>
        <taxon>Fungi</taxon>
        <taxon>Dikarya</taxon>
        <taxon>Ascomycota</taxon>
        <taxon>Saccharomycotina</taxon>
        <taxon>Pichiomycetes</taxon>
        <taxon>Pichiales</taxon>
        <taxon>Pichiaceae</taxon>
        <taxon>Pichia</taxon>
    </lineage>
</organism>
<evidence type="ECO:0000259" key="3">
    <source>
        <dbReference type="Pfam" id="PF09463"/>
    </source>
</evidence>
<feature type="compositionally biased region" description="Acidic residues" evidence="1">
    <location>
        <begin position="411"/>
        <end position="420"/>
    </location>
</feature>
<feature type="region of interest" description="Disordered" evidence="1">
    <location>
        <begin position="277"/>
        <end position="298"/>
    </location>
</feature>
<dbReference type="Pfam" id="PF09463">
    <property type="entry name" value="Opy2"/>
    <property type="match status" value="1"/>
</dbReference>
<feature type="compositionally biased region" description="Polar residues" evidence="1">
    <location>
        <begin position="147"/>
        <end position="167"/>
    </location>
</feature>
<feature type="compositionally biased region" description="Basic and acidic residues" evidence="1">
    <location>
        <begin position="279"/>
        <end position="293"/>
    </location>
</feature>
<protein>
    <recommendedName>
        <fullName evidence="3">Membrane anchor Opy2 N-terminal domain-containing protein</fullName>
    </recommendedName>
</protein>
<feature type="domain" description="Membrane anchor Opy2 N-terminal" evidence="3">
    <location>
        <begin position="47"/>
        <end position="80"/>
    </location>
</feature>
<dbReference type="STRING" id="52247.A0A4T0WZH0"/>
<gene>
    <name evidence="4" type="ORF">CANINC_003162</name>
</gene>
<feature type="compositionally biased region" description="Low complexity" evidence="1">
    <location>
        <begin position="395"/>
        <end position="410"/>
    </location>
</feature>
<dbReference type="InterPro" id="IPR018571">
    <property type="entry name" value="Membrane_anchor_Opy2_N"/>
</dbReference>
<dbReference type="Proteomes" id="UP000307173">
    <property type="component" value="Unassembled WGS sequence"/>
</dbReference>
<keyword evidence="5" id="KW-1185">Reference proteome</keyword>
<feature type="compositionally biased region" description="Polar residues" evidence="1">
    <location>
        <begin position="426"/>
        <end position="471"/>
    </location>
</feature>
<sequence length="479" mass="53167">MNENNKPILVVWKRNEFEEKEDSTTTTSGVEPKSSSSIDQLLDSYGCVICSSAPLCPSCKKNEQCSMSTQTCDKCPTTFCELIVDDISATNTLSSAQIGGIAGGISGLFFIIVVTGIFFLLKRYRKRMDVDFESGIGEEMKGLGQFDDNSNIPGTRQNRNYDSRYNQGKRLSQNSLSTMTNSVLTKASNVLNIGYVPGVTSRPTKPPSFMSRRSRKPGSIYSKTNSMLSKETYFSDLENASINVGKVATKGANLTSININHDEYDFDNDYEEYELNSQHNHDDKFKDKEKTNEEINSDSESANIPLNIDFQLRGRRNVNDSIIEEDDFEDGSIELIEEESDDDFENPNAINISDRKHKTMPTRYAALMEKNDQVKPSTTELNPFSSKYVNNAFESSTQRISSSDSGSDIYSDSDSDEENIEFLLHQSGQTPHETQTTIGTRSSQKTSSGTAGNSKNSTIDANTGRATTSIDNVDPFADH</sequence>
<dbReference type="OrthoDB" id="2402916at2759"/>
<keyword evidence="2" id="KW-0472">Membrane</keyword>
<feature type="region of interest" description="Disordered" evidence="1">
    <location>
        <begin position="395"/>
        <end position="479"/>
    </location>
</feature>
<comment type="caution">
    <text evidence="4">The sequence shown here is derived from an EMBL/GenBank/DDBJ whole genome shotgun (WGS) entry which is preliminary data.</text>
</comment>
<feature type="transmembrane region" description="Helical" evidence="2">
    <location>
        <begin position="98"/>
        <end position="121"/>
    </location>
</feature>
<keyword evidence="2" id="KW-0812">Transmembrane</keyword>
<evidence type="ECO:0000256" key="1">
    <source>
        <dbReference type="SAM" id="MobiDB-lite"/>
    </source>
</evidence>
<name>A0A4T0WZH0_9ASCO</name>
<reference evidence="4 5" key="1">
    <citation type="journal article" date="2019" name="Front. Genet.">
        <title>Whole-Genome Sequencing of the Opportunistic Yeast Pathogen Candida inconspicua Uncovers Its Hybrid Origin.</title>
        <authorList>
            <person name="Mixao V."/>
            <person name="Hansen A.P."/>
            <person name="Saus E."/>
            <person name="Boekhout T."/>
            <person name="Lass-Florl C."/>
            <person name="Gabaldon T."/>
        </authorList>
    </citation>
    <scope>NUCLEOTIDE SEQUENCE [LARGE SCALE GENOMIC DNA]</scope>
    <source>
        <strain evidence="4 5">CBS 180</strain>
    </source>
</reference>
<evidence type="ECO:0000313" key="4">
    <source>
        <dbReference type="EMBL" id="TID23870.1"/>
    </source>
</evidence>
<dbReference type="EMBL" id="SELW01000519">
    <property type="protein sequence ID" value="TID23870.1"/>
    <property type="molecule type" value="Genomic_DNA"/>
</dbReference>
<feature type="region of interest" description="Disordered" evidence="1">
    <location>
        <begin position="143"/>
        <end position="167"/>
    </location>
</feature>
<keyword evidence="2" id="KW-1133">Transmembrane helix</keyword>
<feature type="region of interest" description="Disordered" evidence="1">
    <location>
        <begin position="202"/>
        <end position="222"/>
    </location>
</feature>
<accession>A0A4T0WZH0</accession>
<evidence type="ECO:0000256" key="2">
    <source>
        <dbReference type="SAM" id="Phobius"/>
    </source>
</evidence>
<evidence type="ECO:0000313" key="5">
    <source>
        <dbReference type="Proteomes" id="UP000307173"/>
    </source>
</evidence>
<dbReference type="AlphaFoldDB" id="A0A4T0WZH0"/>